<dbReference type="Pfam" id="PF05721">
    <property type="entry name" value="PhyH"/>
    <property type="match status" value="1"/>
</dbReference>
<name>A0A518IVC4_9BACT</name>
<protein>
    <submittedName>
        <fullName evidence="2">Phytanoyl-CoA dioxygenase (PhyH)</fullName>
    </submittedName>
</protein>
<dbReference type="InterPro" id="IPR008775">
    <property type="entry name" value="Phytyl_CoA_dOase-like"/>
</dbReference>
<evidence type="ECO:0000256" key="1">
    <source>
        <dbReference type="ARBA" id="ARBA00001954"/>
    </source>
</evidence>
<dbReference type="PANTHER" id="PTHR20883:SF48">
    <property type="entry name" value="ECTOINE DIOXYGENASE"/>
    <property type="match status" value="1"/>
</dbReference>
<dbReference type="GO" id="GO:0016706">
    <property type="term" value="F:2-oxoglutarate-dependent dioxygenase activity"/>
    <property type="evidence" value="ECO:0007669"/>
    <property type="project" value="UniProtKB-ARBA"/>
</dbReference>
<dbReference type="RefSeq" id="WP_145286118.1">
    <property type="nucleotide sequence ID" value="NZ_CP036318.1"/>
</dbReference>
<reference evidence="2 3" key="1">
    <citation type="submission" date="2019-02" db="EMBL/GenBank/DDBJ databases">
        <title>Deep-cultivation of Planctomycetes and their phenomic and genomic characterization uncovers novel biology.</title>
        <authorList>
            <person name="Wiegand S."/>
            <person name="Jogler M."/>
            <person name="Boedeker C."/>
            <person name="Pinto D."/>
            <person name="Vollmers J."/>
            <person name="Rivas-Marin E."/>
            <person name="Kohn T."/>
            <person name="Peeters S.H."/>
            <person name="Heuer A."/>
            <person name="Rast P."/>
            <person name="Oberbeckmann S."/>
            <person name="Bunk B."/>
            <person name="Jeske O."/>
            <person name="Meyerdierks A."/>
            <person name="Storesund J.E."/>
            <person name="Kallscheuer N."/>
            <person name="Luecker S."/>
            <person name="Lage O.M."/>
            <person name="Pohl T."/>
            <person name="Merkel B.J."/>
            <person name="Hornburger P."/>
            <person name="Mueller R.-W."/>
            <person name="Bruemmer F."/>
            <person name="Labrenz M."/>
            <person name="Spormann A.M."/>
            <person name="Op den Camp H."/>
            <person name="Overmann J."/>
            <person name="Amann R."/>
            <person name="Jetten M.S.M."/>
            <person name="Mascher T."/>
            <person name="Medema M.H."/>
            <person name="Devos D.P."/>
            <person name="Kaster A.-K."/>
            <person name="Ovreas L."/>
            <person name="Rohde M."/>
            <person name="Galperin M.Y."/>
            <person name="Jogler C."/>
        </authorList>
    </citation>
    <scope>NUCLEOTIDE SEQUENCE [LARGE SCALE GENOMIC DNA]</scope>
    <source>
        <strain evidence="2 3">Mal33</strain>
    </source>
</reference>
<keyword evidence="3" id="KW-1185">Reference proteome</keyword>
<dbReference type="Gene3D" id="2.60.120.620">
    <property type="entry name" value="q2cbj1_9rhob like domain"/>
    <property type="match status" value="1"/>
</dbReference>
<sequence length="263" mass="29825">MTSRLQITADDKATFDREGFLMVSQLLSPPEVQLLEQIARRDREIESAATARSDAAGGQTVLAVRDHLSDDMFSAIARCQRVAGSMQSLMGEEIYHYHHKLMLKEPRVGGAWEWHQDYGYWYNYGCLFPRMASCYIAIDRAGRDNGCLQVIPQSQQLGRLEHGKVGGQTGADEARVDQILKRLPLLHVEMQPGDALFFHGNLLHRSDQNRSEHSRWSLICCYNARSNNPYEVIRHNGYQPLEMIGDDDVMTAGTNQWNALTQT</sequence>
<organism evidence="2 3">
    <name type="scientific">Rosistilla oblonga</name>
    <dbReference type="NCBI Taxonomy" id="2527990"/>
    <lineage>
        <taxon>Bacteria</taxon>
        <taxon>Pseudomonadati</taxon>
        <taxon>Planctomycetota</taxon>
        <taxon>Planctomycetia</taxon>
        <taxon>Pirellulales</taxon>
        <taxon>Pirellulaceae</taxon>
        <taxon>Rosistilla</taxon>
    </lineage>
</organism>
<proteinExistence type="predicted"/>
<dbReference type="EMBL" id="CP036318">
    <property type="protein sequence ID" value="QDV57041.1"/>
    <property type="molecule type" value="Genomic_DNA"/>
</dbReference>
<dbReference type="GO" id="GO:0005506">
    <property type="term" value="F:iron ion binding"/>
    <property type="evidence" value="ECO:0007669"/>
    <property type="project" value="UniProtKB-ARBA"/>
</dbReference>
<gene>
    <name evidence="2" type="ORF">Mal33_30420</name>
</gene>
<keyword evidence="2" id="KW-0223">Dioxygenase</keyword>
<dbReference type="AlphaFoldDB" id="A0A518IVC4"/>
<dbReference type="Proteomes" id="UP000316770">
    <property type="component" value="Chromosome"/>
</dbReference>
<dbReference type="SUPFAM" id="SSF51197">
    <property type="entry name" value="Clavaminate synthase-like"/>
    <property type="match status" value="1"/>
</dbReference>
<evidence type="ECO:0000313" key="3">
    <source>
        <dbReference type="Proteomes" id="UP000316770"/>
    </source>
</evidence>
<comment type="cofactor">
    <cofactor evidence="1">
        <name>Fe(2+)</name>
        <dbReference type="ChEBI" id="CHEBI:29033"/>
    </cofactor>
</comment>
<evidence type="ECO:0000313" key="2">
    <source>
        <dbReference type="EMBL" id="QDV57041.1"/>
    </source>
</evidence>
<accession>A0A518IVC4</accession>
<keyword evidence="2" id="KW-0560">Oxidoreductase</keyword>
<dbReference type="PANTHER" id="PTHR20883">
    <property type="entry name" value="PHYTANOYL-COA DIOXYGENASE DOMAIN CONTAINING 1"/>
    <property type="match status" value="1"/>
</dbReference>